<dbReference type="SUPFAM" id="SSF102400">
    <property type="entry name" value="DNA polymerase III chi subunit"/>
    <property type="match status" value="1"/>
</dbReference>
<gene>
    <name evidence="1" type="ORF">ID47_08150</name>
</gene>
<dbReference type="RefSeq" id="WP_038465322.1">
    <property type="nucleotide sequence ID" value="NZ_CP008941.1"/>
</dbReference>
<dbReference type="PANTHER" id="PTHR38767:SF1">
    <property type="entry name" value="DNA POLYMERASE III SUBUNIT CHI"/>
    <property type="match status" value="1"/>
</dbReference>
<dbReference type="KEGG" id="paca:ID47_08150"/>
<protein>
    <recommendedName>
        <fullName evidence="3">DNA polymerase III subunit chi</fullName>
    </recommendedName>
</protein>
<sequence>MDVAFYHLTVTPLEKALPKLVEKIYLNGLRALIVCDSQERLETLNSVLWTFSPTSFIPHGFVGDPLRHPVWLSLSADNINKAEVVIVLNGAMIPDNGFDRCMDMFDGNNPDTVHNARDRYKSYRDRDFKLTYWKQNDKGAWGQG</sequence>
<dbReference type="NCBIfam" id="NF004347">
    <property type="entry name" value="PRK05728.1-4"/>
    <property type="match status" value="1"/>
</dbReference>
<evidence type="ECO:0000313" key="1">
    <source>
        <dbReference type="EMBL" id="AIK96697.1"/>
    </source>
</evidence>
<dbReference type="Proteomes" id="UP000028926">
    <property type="component" value="Chromosome"/>
</dbReference>
<reference evidence="1 2" key="1">
    <citation type="submission" date="2014-07" db="EMBL/GenBank/DDBJ databases">
        <title>Comparative genomic insights into amoeba endosymbionts belonging to the families of Holosporaceae and Candidatus Midichloriaceae within Rickettsiales.</title>
        <authorList>
            <person name="Wang Z."/>
            <person name="Wu M."/>
        </authorList>
    </citation>
    <scope>NUCLEOTIDE SEQUENCE [LARGE SCALE GENOMIC DNA]</scope>
    <source>
        <strain evidence="1">PRA3</strain>
    </source>
</reference>
<proteinExistence type="predicted"/>
<evidence type="ECO:0008006" key="3">
    <source>
        <dbReference type="Google" id="ProtNLM"/>
    </source>
</evidence>
<keyword evidence="2" id="KW-1185">Reference proteome</keyword>
<evidence type="ECO:0000313" key="2">
    <source>
        <dbReference type="Proteomes" id="UP000028926"/>
    </source>
</evidence>
<organism evidence="1 2">
    <name type="scientific">Candidatus Odyssella acanthamoebae</name>
    <dbReference type="NCBI Taxonomy" id="91604"/>
    <lineage>
        <taxon>Bacteria</taxon>
        <taxon>Pseudomonadati</taxon>
        <taxon>Pseudomonadota</taxon>
        <taxon>Alphaproteobacteria</taxon>
        <taxon>Holosporales</taxon>
        <taxon>Candidatus Paracaedibacteraceae</taxon>
        <taxon>Candidatus Odyssella</taxon>
    </lineage>
</organism>
<dbReference type="EMBL" id="CP008941">
    <property type="protein sequence ID" value="AIK96697.1"/>
    <property type="molecule type" value="Genomic_DNA"/>
</dbReference>
<dbReference type="AlphaFoldDB" id="A0A077AU26"/>
<dbReference type="PANTHER" id="PTHR38767">
    <property type="entry name" value="DNA POLYMERASE III SUBUNIT CHI"/>
    <property type="match status" value="1"/>
</dbReference>
<dbReference type="GO" id="GO:0032298">
    <property type="term" value="P:positive regulation of DNA-templated DNA replication initiation"/>
    <property type="evidence" value="ECO:0007669"/>
    <property type="project" value="TreeGrafter"/>
</dbReference>
<dbReference type="eggNOG" id="COG2927">
    <property type="taxonomic scope" value="Bacteria"/>
</dbReference>
<dbReference type="InterPro" id="IPR007459">
    <property type="entry name" value="DNA_pol3_chi"/>
</dbReference>
<dbReference type="GO" id="GO:0003887">
    <property type="term" value="F:DNA-directed DNA polymerase activity"/>
    <property type="evidence" value="ECO:0007669"/>
    <property type="project" value="InterPro"/>
</dbReference>
<dbReference type="Pfam" id="PF04364">
    <property type="entry name" value="DNA_pol3_chi"/>
    <property type="match status" value="1"/>
</dbReference>
<name>A0A077AU26_9PROT</name>
<dbReference type="GO" id="GO:0006260">
    <property type="term" value="P:DNA replication"/>
    <property type="evidence" value="ECO:0007669"/>
    <property type="project" value="InterPro"/>
</dbReference>
<dbReference type="InterPro" id="IPR036768">
    <property type="entry name" value="PolIII_chi_sf"/>
</dbReference>
<dbReference type="HOGENOM" id="CLU_131584_4_0_5"/>
<accession>A0A077AU26</accession>
<dbReference type="STRING" id="91604.ID47_08150"/>
<dbReference type="GO" id="GO:0003677">
    <property type="term" value="F:DNA binding"/>
    <property type="evidence" value="ECO:0007669"/>
    <property type="project" value="InterPro"/>
</dbReference>
<dbReference type="Gene3D" id="3.40.50.10110">
    <property type="entry name" value="DNA polymerase III subunit chi"/>
    <property type="match status" value="1"/>
</dbReference>
<dbReference type="OrthoDB" id="9795973at2"/>